<dbReference type="Proteomes" id="UP000053424">
    <property type="component" value="Unassembled WGS sequence"/>
</dbReference>
<dbReference type="AlphaFoldDB" id="A0A0C2Z957"/>
<protein>
    <submittedName>
        <fullName evidence="1">Uncharacterized protein</fullName>
    </submittedName>
</protein>
<evidence type="ECO:0000313" key="1">
    <source>
        <dbReference type="EMBL" id="KIM49662.1"/>
    </source>
</evidence>
<keyword evidence="2" id="KW-1185">Reference proteome</keyword>
<sequence>MKKALESVISMRGGPRKVIHTKEAFRRESQLAYLADPQAISVARGVCEPAS</sequence>
<proteinExistence type="predicted"/>
<dbReference type="HOGENOM" id="CLU_3106588_0_0_1"/>
<reference evidence="1 2" key="1">
    <citation type="submission" date="2014-04" db="EMBL/GenBank/DDBJ databases">
        <authorList>
            <consortium name="DOE Joint Genome Institute"/>
            <person name="Kuo A."/>
            <person name="Gay G."/>
            <person name="Dore J."/>
            <person name="Kohler A."/>
            <person name="Nagy L.G."/>
            <person name="Floudas D."/>
            <person name="Copeland A."/>
            <person name="Barry K.W."/>
            <person name="Cichocki N."/>
            <person name="Veneault-Fourrey C."/>
            <person name="LaButti K."/>
            <person name="Lindquist E.A."/>
            <person name="Lipzen A."/>
            <person name="Lundell T."/>
            <person name="Morin E."/>
            <person name="Murat C."/>
            <person name="Sun H."/>
            <person name="Tunlid A."/>
            <person name="Henrissat B."/>
            <person name="Grigoriev I.V."/>
            <person name="Hibbett D.S."/>
            <person name="Martin F."/>
            <person name="Nordberg H.P."/>
            <person name="Cantor M.N."/>
            <person name="Hua S.X."/>
        </authorList>
    </citation>
    <scope>NUCLEOTIDE SEQUENCE [LARGE SCALE GENOMIC DNA]</scope>
    <source>
        <strain evidence="2">h7</strain>
    </source>
</reference>
<reference evidence="2" key="2">
    <citation type="submission" date="2015-01" db="EMBL/GenBank/DDBJ databases">
        <title>Evolutionary Origins and Diversification of the Mycorrhizal Mutualists.</title>
        <authorList>
            <consortium name="DOE Joint Genome Institute"/>
            <consortium name="Mycorrhizal Genomics Consortium"/>
            <person name="Kohler A."/>
            <person name="Kuo A."/>
            <person name="Nagy L.G."/>
            <person name="Floudas D."/>
            <person name="Copeland A."/>
            <person name="Barry K.W."/>
            <person name="Cichocki N."/>
            <person name="Veneault-Fourrey C."/>
            <person name="LaButti K."/>
            <person name="Lindquist E.A."/>
            <person name="Lipzen A."/>
            <person name="Lundell T."/>
            <person name="Morin E."/>
            <person name="Murat C."/>
            <person name="Riley R."/>
            <person name="Ohm R."/>
            <person name="Sun H."/>
            <person name="Tunlid A."/>
            <person name="Henrissat B."/>
            <person name="Grigoriev I.V."/>
            <person name="Hibbett D.S."/>
            <person name="Martin F."/>
        </authorList>
    </citation>
    <scope>NUCLEOTIDE SEQUENCE [LARGE SCALE GENOMIC DNA]</scope>
    <source>
        <strain evidence="2">h7</strain>
    </source>
</reference>
<evidence type="ECO:0000313" key="2">
    <source>
        <dbReference type="Proteomes" id="UP000053424"/>
    </source>
</evidence>
<gene>
    <name evidence="1" type="ORF">M413DRAFT_438830</name>
</gene>
<accession>A0A0C2Z957</accession>
<organism evidence="1 2">
    <name type="scientific">Hebeloma cylindrosporum</name>
    <dbReference type="NCBI Taxonomy" id="76867"/>
    <lineage>
        <taxon>Eukaryota</taxon>
        <taxon>Fungi</taxon>
        <taxon>Dikarya</taxon>
        <taxon>Basidiomycota</taxon>
        <taxon>Agaricomycotina</taxon>
        <taxon>Agaricomycetes</taxon>
        <taxon>Agaricomycetidae</taxon>
        <taxon>Agaricales</taxon>
        <taxon>Agaricineae</taxon>
        <taxon>Hymenogastraceae</taxon>
        <taxon>Hebeloma</taxon>
    </lineage>
</organism>
<name>A0A0C2Z957_HEBCY</name>
<dbReference type="EMBL" id="KN831768">
    <property type="protein sequence ID" value="KIM49662.1"/>
    <property type="molecule type" value="Genomic_DNA"/>
</dbReference>